<evidence type="ECO:0000313" key="2">
    <source>
        <dbReference type="EMBL" id="CEL94701.1"/>
    </source>
</evidence>
<proteinExistence type="predicted"/>
<dbReference type="AlphaFoldDB" id="A0A0G4EFE0"/>
<evidence type="ECO:0008006" key="4">
    <source>
        <dbReference type="Google" id="ProtNLM"/>
    </source>
</evidence>
<protein>
    <recommendedName>
        <fullName evidence="4">Apple domain-containing protein</fullName>
    </recommendedName>
</protein>
<evidence type="ECO:0000256" key="1">
    <source>
        <dbReference type="SAM" id="MobiDB-lite"/>
    </source>
</evidence>
<accession>A0A0G4EFE0</accession>
<keyword evidence="3" id="KW-1185">Reference proteome</keyword>
<sequence length="1035" mass="112779">MNASLEAPPEQYLMSDTFKREFAVGIRLLGKNQQPPNNTGTITLLNLQPASRYRLECLGSPLANPNESAVIVREEFTTKGTLNTTDASTTSSSSIVQKAADASNARATGTGIFTSDPTPSPYDLSGLVLQNTADVEAAPNEITLISTEEPIVDDEGLKKIVTVKVKVNRPARVQCLATTKDDAVPSTADIDVDPNTVAVMALPGETKAITLRKPRGGEGLLVGAKYRITCYARGNEGATSDTLSFPIQMPVAGEVAGEVDISFSVMMVGSIKIGMFASSNCEEALRFAVANHLAVPMDAVKLTGVKDEALADNYTQLATGRKIVMGAGGECDHLGQRARACRQHTGQIDSSIVRPASHSSISTYWRQECGELCAAVGCNAFSYNNQPGARVCELWRCSADTVQNATALLRAAEPSWQVYAKAESQEMVMLDYTVRVAKKQQREVQNGLLGLKKKNVTTQIYKNATACNPDIAQQDVKKARMVSQVTVNDNEGGCPDAAGPNFDPSATDGEEGNERCIPRDERNVNGSLTFRFAMQSSEKDMCSNHRLVHGLIFNWTVQEAFAKALGIPNYSSLWRPGDYVRHAMDMLEDEDLIDCQESPEGARLQLYITFTFEPDIDKMEDLKVKALELAESPDRVTQLVKTDGHVNLPDLTAELMNEPKIKTRILVVGCMDSSDPEYNPSHPADIELLSCNGPLAANEAHMEVYPCTCRKGITEHHKAAGAPHAYAAAFIQREAAQSYSHMAAVTRRKGARRRGADVSEVELSAYGYASAPTIDSLGINCNDDQEVSSCFGEEVCALEVQWFIGGNYDTCFVVSRRLLRLEKSLKAEIMKMLPGRRVENVVLEAGECRKVPPPAARASFIEERADDRQDPGASAASPEEVIELTVVQRCIPSQSAPPPPGGAAMYERGLSLGGDGVMMRCDELTALYRERLREGPALQAAVDSALTHKTNLAQQWAIQSICMKDRKLRSRVGCMDQQAENYDRTATLQNDDYCVFRIGCMDVNAVNYDEFATKSDSSMCIRPQECACECPTTIR</sequence>
<feature type="region of interest" description="Disordered" evidence="1">
    <location>
        <begin position="490"/>
        <end position="514"/>
    </location>
</feature>
<gene>
    <name evidence="2" type="ORF">Vbra_7374</name>
</gene>
<organism evidence="2 3">
    <name type="scientific">Vitrella brassicaformis (strain CCMP3155)</name>
    <dbReference type="NCBI Taxonomy" id="1169540"/>
    <lineage>
        <taxon>Eukaryota</taxon>
        <taxon>Sar</taxon>
        <taxon>Alveolata</taxon>
        <taxon>Colpodellida</taxon>
        <taxon>Vitrellaceae</taxon>
        <taxon>Vitrella</taxon>
    </lineage>
</organism>
<dbReference type="InParanoid" id="A0A0G4EFE0"/>
<name>A0A0G4EFE0_VITBC</name>
<dbReference type="Proteomes" id="UP000041254">
    <property type="component" value="Unassembled WGS sequence"/>
</dbReference>
<dbReference type="EMBL" id="CDMY01000225">
    <property type="protein sequence ID" value="CEL94701.1"/>
    <property type="molecule type" value="Genomic_DNA"/>
</dbReference>
<reference evidence="2 3" key="1">
    <citation type="submission" date="2014-11" db="EMBL/GenBank/DDBJ databases">
        <authorList>
            <person name="Zhu J."/>
            <person name="Qi W."/>
            <person name="Song R."/>
        </authorList>
    </citation>
    <scope>NUCLEOTIDE SEQUENCE [LARGE SCALE GENOMIC DNA]</scope>
</reference>
<dbReference type="VEuPathDB" id="CryptoDB:Vbra_7374"/>
<evidence type="ECO:0000313" key="3">
    <source>
        <dbReference type="Proteomes" id="UP000041254"/>
    </source>
</evidence>